<dbReference type="EMBL" id="BART01036736">
    <property type="protein sequence ID" value="GAH13970.1"/>
    <property type="molecule type" value="Genomic_DNA"/>
</dbReference>
<protein>
    <recommendedName>
        <fullName evidence="1">DUF2341 domain-containing protein</fullName>
    </recommendedName>
</protein>
<dbReference type="InterPro" id="IPR018765">
    <property type="entry name" value="DUF2341"/>
</dbReference>
<reference evidence="2" key="1">
    <citation type="journal article" date="2014" name="Front. Microbiol.">
        <title>High frequency of phylogenetically diverse reductive dehalogenase-homologous genes in deep subseafloor sedimentary metagenomes.</title>
        <authorList>
            <person name="Kawai M."/>
            <person name="Futagami T."/>
            <person name="Toyoda A."/>
            <person name="Takaki Y."/>
            <person name="Nishi S."/>
            <person name="Hori S."/>
            <person name="Arai W."/>
            <person name="Tsubouchi T."/>
            <person name="Morono Y."/>
            <person name="Uchiyama I."/>
            <person name="Ito T."/>
            <person name="Fujiyama A."/>
            <person name="Inagaki F."/>
            <person name="Takami H."/>
        </authorList>
    </citation>
    <scope>NUCLEOTIDE SEQUENCE</scope>
    <source>
        <strain evidence="2">Expedition CK06-06</strain>
    </source>
</reference>
<proteinExistence type="predicted"/>
<accession>X1E0Q3</accession>
<evidence type="ECO:0000313" key="2">
    <source>
        <dbReference type="EMBL" id="GAH13970.1"/>
    </source>
</evidence>
<feature type="non-terminal residue" evidence="2">
    <location>
        <position position="60"/>
    </location>
</feature>
<feature type="domain" description="DUF2341" evidence="1">
    <location>
        <begin position="6"/>
        <end position="53"/>
    </location>
</feature>
<comment type="caution">
    <text evidence="2">The sequence shown here is derived from an EMBL/GenBank/DDBJ whole genome shotgun (WGS) entry which is preliminary data.</text>
</comment>
<evidence type="ECO:0000259" key="1">
    <source>
        <dbReference type="Pfam" id="PF10102"/>
    </source>
</evidence>
<organism evidence="2">
    <name type="scientific">marine sediment metagenome</name>
    <dbReference type="NCBI Taxonomy" id="412755"/>
    <lineage>
        <taxon>unclassified sequences</taxon>
        <taxon>metagenomes</taxon>
        <taxon>ecological metagenomes</taxon>
    </lineage>
</organism>
<dbReference type="Pfam" id="PF10102">
    <property type="entry name" value="DUF2341"/>
    <property type="match status" value="1"/>
</dbReference>
<name>X1E0Q3_9ZZZZ</name>
<gene>
    <name evidence="2" type="ORF">S01H4_61808</name>
</gene>
<sequence length="60" mass="6897">MDDKGEAEPLYHEIESFDSSTGELVAWVNIPILSTAIDVDFYMYYGNLQCASQEFPEMVW</sequence>
<dbReference type="AlphaFoldDB" id="X1E0Q3"/>